<dbReference type="EMBL" id="CM017616">
    <property type="protein sequence ID" value="TYI19089.1"/>
    <property type="molecule type" value="Genomic_DNA"/>
</dbReference>
<evidence type="ECO:0008006" key="6">
    <source>
        <dbReference type="Google" id="ProtNLM"/>
    </source>
</evidence>
<accession>A0A5D2PSM8</accession>
<evidence type="ECO:0000256" key="2">
    <source>
        <dbReference type="ARBA" id="ARBA00022737"/>
    </source>
</evidence>
<feature type="repeat" description="PPR" evidence="3">
    <location>
        <begin position="359"/>
        <end position="393"/>
    </location>
</feature>
<name>A0A5D2PSM8_GOSTO</name>
<evidence type="ECO:0000313" key="5">
    <source>
        <dbReference type="Proteomes" id="UP000322667"/>
    </source>
</evidence>
<dbReference type="AlphaFoldDB" id="A0A5D2PSM8"/>
<dbReference type="InterPro" id="IPR002885">
    <property type="entry name" value="PPR_rpt"/>
</dbReference>
<proteinExistence type="inferred from homology"/>
<dbReference type="Pfam" id="PF01535">
    <property type="entry name" value="PPR"/>
    <property type="match status" value="2"/>
</dbReference>
<gene>
    <name evidence="4" type="ORF">ES332_A07G140400v1</name>
</gene>
<dbReference type="PANTHER" id="PTHR47447:SF28">
    <property type="entry name" value="PENTACOTRIPEPTIDE-REPEAT REGION OF PRORP DOMAIN-CONTAINING PROTEIN"/>
    <property type="match status" value="1"/>
</dbReference>
<feature type="repeat" description="PPR" evidence="3">
    <location>
        <begin position="219"/>
        <end position="253"/>
    </location>
</feature>
<dbReference type="Gene3D" id="1.25.40.10">
    <property type="entry name" value="Tetratricopeptide repeat domain"/>
    <property type="match status" value="3"/>
</dbReference>
<feature type="repeat" description="PPR" evidence="3">
    <location>
        <begin position="289"/>
        <end position="323"/>
    </location>
</feature>
<evidence type="ECO:0000256" key="3">
    <source>
        <dbReference type="PROSITE-ProRule" id="PRU00708"/>
    </source>
</evidence>
<dbReference type="Proteomes" id="UP000322667">
    <property type="component" value="Chromosome A07"/>
</dbReference>
<sequence>MSRLLFRNLPLKTSPTHKFLRTLQTLQTPSNGEPDSFMVEKILFSLKQGNANSLHNYRFRINPLIVVEVLLHCRENLQLGKRFVDFIVLNCSNFKHSSMSLSAMIHVLVRCGRLPDAQALVLRMVRKSGVSRVEIVESLVSTCGNFGSNDSVFDLLIRSYVQARKLREGSEAFMILRSKGFCVSINACNSLLGGLVKVGWVDLAWQVYNEVVRAGVELNVYTLNIMVNALCKDGKISCIKSLLSEMKEKGIYSDIVTYNTMINAYCREGHLEEAFGLMKSMSNKGLKPGLFTYNSIVYGLCKRGNFERAKEILNEMLRIGLSPDTTTYNTLLVESCRKNNISEAEDIFNEMLHRGVIPDLVSFSSLIGVFCRNRHLDQALDYFNNMKRAGLVPDNVIYTILIDGYCRNRAMLEALKIRDEMLEKGCNMDVVTYNTI</sequence>
<dbReference type="NCBIfam" id="TIGR00756">
    <property type="entry name" value="PPR"/>
    <property type="match status" value="7"/>
</dbReference>
<evidence type="ECO:0000313" key="4">
    <source>
        <dbReference type="EMBL" id="TYI19089.1"/>
    </source>
</evidence>
<feature type="repeat" description="PPR" evidence="3">
    <location>
        <begin position="394"/>
        <end position="428"/>
    </location>
</feature>
<dbReference type="Pfam" id="PF13041">
    <property type="entry name" value="PPR_2"/>
    <property type="match status" value="4"/>
</dbReference>
<keyword evidence="5" id="KW-1185">Reference proteome</keyword>
<evidence type="ECO:0000256" key="1">
    <source>
        <dbReference type="ARBA" id="ARBA00007626"/>
    </source>
</evidence>
<feature type="repeat" description="PPR" evidence="3">
    <location>
        <begin position="324"/>
        <end position="358"/>
    </location>
</feature>
<dbReference type="InterPro" id="IPR011990">
    <property type="entry name" value="TPR-like_helical_dom_sf"/>
</dbReference>
<comment type="similarity">
    <text evidence="1">Belongs to the PPR family. P subfamily.</text>
</comment>
<keyword evidence="2" id="KW-0677">Repeat</keyword>
<organism evidence="4 5">
    <name type="scientific">Gossypium tomentosum</name>
    <name type="common">Hawaiian cotton</name>
    <name type="synonym">Gossypium sandvicense</name>
    <dbReference type="NCBI Taxonomy" id="34277"/>
    <lineage>
        <taxon>Eukaryota</taxon>
        <taxon>Viridiplantae</taxon>
        <taxon>Streptophyta</taxon>
        <taxon>Embryophyta</taxon>
        <taxon>Tracheophyta</taxon>
        <taxon>Spermatophyta</taxon>
        <taxon>Magnoliopsida</taxon>
        <taxon>eudicotyledons</taxon>
        <taxon>Gunneridae</taxon>
        <taxon>Pentapetalae</taxon>
        <taxon>rosids</taxon>
        <taxon>malvids</taxon>
        <taxon>Malvales</taxon>
        <taxon>Malvaceae</taxon>
        <taxon>Malvoideae</taxon>
        <taxon>Gossypium</taxon>
    </lineage>
</organism>
<reference evidence="4 5" key="1">
    <citation type="submission" date="2019-07" db="EMBL/GenBank/DDBJ databases">
        <title>WGS assembly of Gossypium tomentosum.</title>
        <authorList>
            <person name="Chen Z.J."/>
            <person name="Sreedasyam A."/>
            <person name="Ando A."/>
            <person name="Song Q."/>
            <person name="De L."/>
            <person name="Hulse-Kemp A."/>
            <person name="Ding M."/>
            <person name="Ye W."/>
            <person name="Kirkbride R."/>
            <person name="Jenkins J."/>
            <person name="Plott C."/>
            <person name="Lovell J."/>
            <person name="Lin Y.-M."/>
            <person name="Vaughn R."/>
            <person name="Liu B."/>
            <person name="Li W."/>
            <person name="Simpson S."/>
            <person name="Scheffler B."/>
            <person name="Saski C."/>
            <person name="Grover C."/>
            <person name="Hu G."/>
            <person name="Conover J."/>
            <person name="Carlson J."/>
            <person name="Shu S."/>
            <person name="Boston L."/>
            <person name="Williams M."/>
            <person name="Peterson D."/>
            <person name="Mcgee K."/>
            <person name="Jones D."/>
            <person name="Wendel J."/>
            <person name="Stelly D."/>
            <person name="Grimwood J."/>
            <person name="Schmutz J."/>
        </authorList>
    </citation>
    <scope>NUCLEOTIDE SEQUENCE [LARGE SCALE GENOMIC DNA]</scope>
    <source>
        <strain evidence="4">7179.01</strain>
    </source>
</reference>
<feature type="repeat" description="PPR" evidence="3">
    <location>
        <begin position="254"/>
        <end position="288"/>
    </location>
</feature>
<feature type="repeat" description="PPR" evidence="3">
    <location>
        <begin position="184"/>
        <end position="218"/>
    </location>
</feature>
<dbReference type="PANTHER" id="PTHR47447">
    <property type="entry name" value="OS03G0856100 PROTEIN"/>
    <property type="match status" value="1"/>
</dbReference>
<dbReference type="PROSITE" id="PS51375">
    <property type="entry name" value="PPR"/>
    <property type="match status" value="7"/>
</dbReference>
<protein>
    <recommendedName>
        <fullName evidence="6">Pentacotripeptide-repeat region of PRORP domain-containing protein</fullName>
    </recommendedName>
</protein>